<evidence type="ECO:0000313" key="3">
    <source>
        <dbReference type="Proteomes" id="UP001304088"/>
    </source>
</evidence>
<evidence type="ECO:0008006" key="4">
    <source>
        <dbReference type="Google" id="ProtNLM"/>
    </source>
</evidence>
<dbReference type="KEGG" id="ssuv:PXH68_03235"/>
<accession>A0AA96VGH0</accession>
<dbReference type="Proteomes" id="UP001304088">
    <property type="component" value="Chromosome"/>
</dbReference>
<keyword evidence="1" id="KW-0732">Signal</keyword>
<sequence>MKSRMFTYCCLLLLSLPLLFACQSETVEIKRVPMETSELFSQKEIDQAIETTIDYVDRQFDYCQLISLGYAGDDEEWFDSWAEQYGADQVIILTSSFRVDENATQTGFEPGATHTGWNWILTRKGSGKWTVSGYGY</sequence>
<gene>
    <name evidence="2" type="ORF">PXH68_03235</name>
</gene>
<evidence type="ECO:0000313" key="2">
    <source>
        <dbReference type="EMBL" id="WNY47738.1"/>
    </source>
</evidence>
<name>A0AA96VGH0_9STRE</name>
<proteinExistence type="predicted"/>
<evidence type="ECO:0000256" key="1">
    <source>
        <dbReference type="SAM" id="SignalP"/>
    </source>
</evidence>
<feature type="chain" id="PRO_5041711175" description="Lipoprotein" evidence="1">
    <location>
        <begin position="22"/>
        <end position="136"/>
    </location>
</feature>
<dbReference type="AlphaFoldDB" id="A0AA96VGH0"/>
<reference evidence="2 3" key="1">
    <citation type="submission" date="2023-02" db="EMBL/GenBank/DDBJ databases">
        <title>Streptococcus sp. Genome Sequencing and Assembly.</title>
        <authorList>
            <person name="Shore S.M."/>
            <person name="Nicholson T.L."/>
        </authorList>
    </citation>
    <scope>NUCLEOTIDE SEQUENCE [LARGE SCALE GENOMIC DNA]</scope>
    <source>
        <strain evidence="2 3">29896</strain>
    </source>
</reference>
<dbReference type="PROSITE" id="PS51257">
    <property type="entry name" value="PROKAR_LIPOPROTEIN"/>
    <property type="match status" value="1"/>
</dbReference>
<keyword evidence="3" id="KW-1185">Reference proteome</keyword>
<dbReference type="RefSeq" id="WP_248027440.1">
    <property type="nucleotide sequence ID" value="NZ_CP118733.1"/>
</dbReference>
<dbReference type="EMBL" id="CP118733">
    <property type="protein sequence ID" value="WNY47738.1"/>
    <property type="molecule type" value="Genomic_DNA"/>
</dbReference>
<protein>
    <recommendedName>
        <fullName evidence="4">Lipoprotein</fullName>
    </recommendedName>
</protein>
<organism evidence="2 3">
    <name type="scientific">Streptococcus suivaginalis</name>
    <dbReference type="NCBI Taxonomy" id="3028082"/>
    <lineage>
        <taxon>Bacteria</taxon>
        <taxon>Bacillati</taxon>
        <taxon>Bacillota</taxon>
        <taxon>Bacilli</taxon>
        <taxon>Lactobacillales</taxon>
        <taxon>Streptococcaceae</taxon>
        <taxon>Streptococcus</taxon>
    </lineage>
</organism>
<feature type="signal peptide" evidence="1">
    <location>
        <begin position="1"/>
        <end position="21"/>
    </location>
</feature>